<feature type="compositionally biased region" description="Basic and acidic residues" evidence="1">
    <location>
        <begin position="54"/>
        <end position="75"/>
    </location>
</feature>
<protein>
    <recommendedName>
        <fullName evidence="4">Secreted protein</fullName>
    </recommendedName>
</protein>
<feature type="compositionally biased region" description="Basic and acidic residues" evidence="1">
    <location>
        <begin position="24"/>
        <end position="43"/>
    </location>
</feature>
<proteinExistence type="predicted"/>
<feature type="region of interest" description="Disordered" evidence="1">
    <location>
        <begin position="20"/>
        <end position="87"/>
    </location>
</feature>
<evidence type="ECO:0000313" key="2">
    <source>
        <dbReference type="EMBL" id="MDQ1149552.1"/>
    </source>
</evidence>
<accession>A0ABU0U3L6</accession>
<sequence length="87" mass="9871">MHRLKNKSRTASIVIFMMITSSEEDSKKSNNALSEDHKDDTSKRIKRPNTDLSGIKDDRTHNKDAEQAAQRKKDDEDTPDLSGDINV</sequence>
<dbReference type="EMBL" id="JAUTBA010000001">
    <property type="protein sequence ID" value="MDQ1149552.1"/>
    <property type="molecule type" value="Genomic_DNA"/>
</dbReference>
<evidence type="ECO:0008006" key="4">
    <source>
        <dbReference type="Google" id="ProtNLM"/>
    </source>
</evidence>
<evidence type="ECO:0000313" key="3">
    <source>
        <dbReference type="Proteomes" id="UP001244640"/>
    </source>
</evidence>
<reference evidence="2 3" key="1">
    <citation type="submission" date="2023-07" db="EMBL/GenBank/DDBJ databases">
        <title>Functional and genomic diversity of the sorghum phyllosphere microbiome.</title>
        <authorList>
            <person name="Shade A."/>
        </authorList>
    </citation>
    <scope>NUCLEOTIDE SEQUENCE [LARGE SCALE GENOMIC DNA]</scope>
    <source>
        <strain evidence="2 3">SORGH_AS_0892</strain>
    </source>
</reference>
<evidence type="ECO:0000256" key="1">
    <source>
        <dbReference type="SAM" id="MobiDB-lite"/>
    </source>
</evidence>
<comment type="caution">
    <text evidence="2">The sequence shown here is derived from an EMBL/GenBank/DDBJ whole genome shotgun (WGS) entry which is preliminary data.</text>
</comment>
<dbReference type="Proteomes" id="UP001244640">
    <property type="component" value="Unassembled WGS sequence"/>
</dbReference>
<organism evidence="2 3">
    <name type="scientific">Sphingobacterium zeae</name>
    <dbReference type="NCBI Taxonomy" id="1776859"/>
    <lineage>
        <taxon>Bacteria</taxon>
        <taxon>Pseudomonadati</taxon>
        <taxon>Bacteroidota</taxon>
        <taxon>Sphingobacteriia</taxon>
        <taxon>Sphingobacteriales</taxon>
        <taxon>Sphingobacteriaceae</taxon>
        <taxon>Sphingobacterium</taxon>
    </lineage>
</organism>
<name>A0ABU0U3L6_9SPHI</name>
<gene>
    <name evidence="2" type="ORF">QE382_001536</name>
</gene>
<keyword evidence="3" id="KW-1185">Reference proteome</keyword>